<proteinExistence type="inferred from homology"/>
<accession>A0A2P4ZS63</accession>
<comment type="similarity">
    <text evidence="5">Belongs to the FKBP-type PPIase family. FKBP1 subfamily.</text>
</comment>
<evidence type="ECO:0000256" key="5">
    <source>
        <dbReference type="ARBA" id="ARBA00038106"/>
    </source>
</evidence>
<evidence type="ECO:0000256" key="6">
    <source>
        <dbReference type="PROSITE-ProRule" id="PRU00277"/>
    </source>
</evidence>
<dbReference type="InterPro" id="IPR001179">
    <property type="entry name" value="PPIase_FKBP_dom"/>
</dbReference>
<evidence type="ECO:0000256" key="1">
    <source>
        <dbReference type="ARBA" id="ARBA00000971"/>
    </source>
</evidence>
<evidence type="ECO:0000259" key="8">
    <source>
        <dbReference type="PROSITE" id="PS50059"/>
    </source>
</evidence>
<feature type="domain" description="PPIase FKBP-type" evidence="8">
    <location>
        <begin position="19"/>
        <end position="118"/>
    </location>
</feature>
<dbReference type="RefSeq" id="XP_018666109.1">
    <property type="nucleotide sequence ID" value="XM_018800644.1"/>
</dbReference>
<dbReference type="STRING" id="398673.A0A2P4ZS63"/>
<evidence type="ECO:0000256" key="3">
    <source>
        <dbReference type="ARBA" id="ARBA00023110"/>
    </source>
</evidence>
<feature type="compositionally biased region" description="Basic and acidic residues" evidence="7">
    <location>
        <begin position="47"/>
        <end position="57"/>
    </location>
</feature>
<evidence type="ECO:0000313" key="9">
    <source>
        <dbReference type="EMBL" id="PON27142.1"/>
    </source>
</evidence>
<dbReference type="GeneID" id="29980727"/>
<dbReference type="PANTHER" id="PTHR10516:SF443">
    <property type="entry name" value="FK506-BINDING PROTEIN 59-RELATED"/>
    <property type="match status" value="1"/>
</dbReference>
<dbReference type="EMBL" id="JPDN02000011">
    <property type="protein sequence ID" value="PON27142.1"/>
    <property type="molecule type" value="Genomic_DNA"/>
</dbReference>
<dbReference type="AlphaFoldDB" id="A0A2P4ZS63"/>
<dbReference type="Gene3D" id="3.10.50.40">
    <property type="match status" value="1"/>
</dbReference>
<keyword evidence="10" id="KW-1185">Reference proteome</keyword>
<dbReference type="PANTHER" id="PTHR10516">
    <property type="entry name" value="PEPTIDYL-PROLYL CIS-TRANS ISOMERASE"/>
    <property type="match status" value="1"/>
</dbReference>
<name>A0A2P4ZS63_9HYPO</name>
<dbReference type="EC" id="5.2.1.8" evidence="2 6"/>
<dbReference type="InterPro" id="IPR046357">
    <property type="entry name" value="PPIase_dom_sf"/>
</dbReference>
<evidence type="ECO:0000256" key="2">
    <source>
        <dbReference type="ARBA" id="ARBA00013194"/>
    </source>
</evidence>
<feature type="region of interest" description="Disordered" evidence="7">
    <location>
        <begin position="30"/>
        <end position="57"/>
    </location>
</feature>
<dbReference type="GO" id="GO:0005737">
    <property type="term" value="C:cytoplasm"/>
    <property type="evidence" value="ECO:0007669"/>
    <property type="project" value="TreeGrafter"/>
</dbReference>
<dbReference type="FunFam" id="3.10.50.40:FF:000006">
    <property type="entry name" value="Peptidyl-prolyl cis-trans isomerase"/>
    <property type="match status" value="1"/>
</dbReference>
<evidence type="ECO:0000256" key="7">
    <source>
        <dbReference type="SAM" id="MobiDB-lite"/>
    </source>
</evidence>
<dbReference type="PROSITE" id="PS50059">
    <property type="entry name" value="FKBP_PPIASE"/>
    <property type="match status" value="1"/>
</dbReference>
<comment type="catalytic activity">
    <reaction evidence="1 6">
        <text>[protein]-peptidylproline (omega=180) = [protein]-peptidylproline (omega=0)</text>
        <dbReference type="Rhea" id="RHEA:16237"/>
        <dbReference type="Rhea" id="RHEA-COMP:10747"/>
        <dbReference type="Rhea" id="RHEA-COMP:10748"/>
        <dbReference type="ChEBI" id="CHEBI:83833"/>
        <dbReference type="ChEBI" id="CHEBI:83834"/>
        <dbReference type="EC" id="5.2.1.8"/>
    </reaction>
</comment>
<dbReference type="GO" id="GO:0003755">
    <property type="term" value="F:peptidyl-prolyl cis-trans isomerase activity"/>
    <property type="evidence" value="ECO:0007669"/>
    <property type="project" value="UniProtKB-KW"/>
</dbReference>
<reference evidence="9 10" key="1">
    <citation type="journal article" date="2016" name="Genome Announc.">
        <title>Draft Whole-Genome Sequence of Trichoderma gamsii T6085, a Promising Biocontrol Agent of Fusarium Head Blight on Wheat.</title>
        <authorList>
            <person name="Baroncelli R."/>
            <person name="Zapparata A."/>
            <person name="Piaggeschi G."/>
            <person name="Sarrocco S."/>
            <person name="Vannacci G."/>
        </authorList>
    </citation>
    <scope>NUCLEOTIDE SEQUENCE [LARGE SCALE GENOMIC DNA]</scope>
    <source>
        <strain evidence="9 10">T6085</strain>
    </source>
</reference>
<feature type="compositionally biased region" description="Polar residues" evidence="7">
    <location>
        <begin position="32"/>
        <end position="45"/>
    </location>
</feature>
<keyword evidence="4 6" id="KW-0413">Isomerase</keyword>
<dbReference type="Proteomes" id="UP000054821">
    <property type="component" value="Unassembled WGS sequence"/>
</dbReference>
<dbReference type="InterPro" id="IPR050689">
    <property type="entry name" value="FKBP-type_PPIase"/>
</dbReference>
<comment type="caution">
    <text evidence="9">The sequence shown here is derived from an EMBL/GenBank/DDBJ whole genome shotgun (WGS) entry which is preliminary data.</text>
</comment>
<keyword evidence="3 6" id="KW-0697">Rotamase</keyword>
<dbReference type="SUPFAM" id="SSF54534">
    <property type="entry name" value="FKBP-like"/>
    <property type="match status" value="1"/>
</dbReference>
<evidence type="ECO:0000256" key="4">
    <source>
        <dbReference type="ARBA" id="ARBA00023235"/>
    </source>
</evidence>
<organism evidence="9 10">
    <name type="scientific">Trichoderma gamsii</name>
    <dbReference type="NCBI Taxonomy" id="398673"/>
    <lineage>
        <taxon>Eukaryota</taxon>
        <taxon>Fungi</taxon>
        <taxon>Dikarya</taxon>
        <taxon>Ascomycota</taxon>
        <taxon>Pezizomycotina</taxon>
        <taxon>Sordariomycetes</taxon>
        <taxon>Hypocreomycetidae</taxon>
        <taxon>Hypocreales</taxon>
        <taxon>Hypocreaceae</taxon>
        <taxon>Trichoderma</taxon>
    </lineage>
</organism>
<dbReference type="Pfam" id="PF00254">
    <property type="entry name" value="FKBP_C"/>
    <property type="match status" value="1"/>
</dbReference>
<sequence length="118" mass="12698">MGVTVTTLEEGSGPSPQPGQTVIMGYTGWLKDTSQPDNKGTQFDSSYPRDEPGKEGFKTQIGVGRVIKGWDEGVPQMKLGGKARLDISSDYGYGPRGFPGAIPPNSDLIFDVHLLKIE</sequence>
<feature type="region of interest" description="Disordered" evidence="7">
    <location>
        <begin position="1"/>
        <end position="20"/>
    </location>
</feature>
<protein>
    <recommendedName>
        <fullName evidence="2 6">peptidylprolyl isomerase</fullName>
        <ecNumber evidence="2 6">5.2.1.8</ecNumber>
    </recommendedName>
</protein>
<evidence type="ECO:0000313" key="10">
    <source>
        <dbReference type="Proteomes" id="UP000054821"/>
    </source>
</evidence>
<gene>
    <name evidence="9" type="ORF">TGAM01_v204091</name>
</gene>